<dbReference type="InterPro" id="IPR016160">
    <property type="entry name" value="Ald_DH_CS_CYS"/>
</dbReference>
<dbReference type="FunFam" id="3.40.309.10:FF:000012">
    <property type="entry name" value="Betaine aldehyde dehydrogenase"/>
    <property type="match status" value="1"/>
</dbReference>
<comment type="caution">
    <text evidence="10">The sequence shown here is derived from an EMBL/GenBank/DDBJ whole genome shotgun (WGS) entry which is preliminary data.</text>
</comment>
<dbReference type="PANTHER" id="PTHR43860">
    <property type="entry name" value="BETAINE ALDEHYDE DEHYDROGENASE"/>
    <property type="match status" value="1"/>
</dbReference>
<feature type="domain" description="Aldehyde dehydrogenase" evidence="9">
    <location>
        <begin position="28"/>
        <end position="485"/>
    </location>
</feature>
<dbReference type="InterPro" id="IPR016163">
    <property type="entry name" value="Ald_DH_C"/>
</dbReference>
<dbReference type="Proteomes" id="UP000355283">
    <property type="component" value="Unassembled WGS sequence"/>
</dbReference>
<protein>
    <recommendedName>
        <fullName evidence="5">Aldehyde dehydrogenase</fullName>
    </recommendedName>
</protein>
<evidence type="ECO:0000256" key="1">
    <source>
        <dbReference type="ARBA" id="ARBA00009986"/>
    </source>
</evidence>
<dbReference type="PROSITE" id="PS00070">
    <property type="entry name" value="ALDEHYDE_DEHYDR_CYS"/>
    <property type="match status" value="1"/>
</dbReference>
<dbReference type="InterPro" id="IPR016161">
    <property type="entry name" value="Ald_DH/histidinol_DH"/>
</dbReference>
<dbReference type="Pfam" id="PF00171">
    <property type="entry name" value="Aldedh"/>
    <property type="match status" value="1"/>
</dbReference>
<dbReference type="GO" id="GO:0016620">
    <property type="term" value="F:oxidoreductase activity, acting on the aldehyde or oxo group of donors, NAD or NADP as acceptor"/>
    <property type="evidence" value="ECO:0007669"/>
    <property type="project" value="InterPro"/>
</dbReference>
<evidence type="ECO:0000259" key="9">
    <source>
        <dbReference type="Pfam" id="PF00171"/>
    </source>
</evidence>
<dbReference type="InterPro" id="IPR012394">
    <property type="entry name" value="Aldehyde_DH_NAD(P)"/>
</dbReference>
<feature type="active site" evidence="6 7">
    <location>
        <position position="260"/>
    </location>
</feature>
<name>A0A4D9D3X6_9STRA</name>
<evidence type="ECO:0000256" key="5">
    <source>
        <dbReference type="PIRNR" id="PIRNR036492"/>
    </source>
</evidence>
<evidence type="ECO:0000256" key="2">
    <source>
        <dbReference type="ARBA" id="ARBA00023002"/>
    </source>
</evidence>
<evidence type="ECO:0000313" key="10">
    <source>
        <dbReference type="EMBL" id="TFJ85724.1"/>
    </source>
</evidence>
<dbReference type="Gene3D" id="3.40.605.10">
    <property type="entry name" value="Aldehyde Dehydrogenase, Chain A, domain 1"/>
    <property type="match status" value="1"/>
</dbReference>
<organism evidence="10 11">
    <name type="scientific">Nannochloropsis salina CCMP1776</name>
    <dbReference type="NCBI Taxonomy" id="1027361"/>
    <lineage>
        <taxon>Eukaryota</taxon>
        <taxon>Sar</taxon>
        <taxon>Stramenopiles</taxon>
        <taxon>Ochrophyta</taxon>
        <taxon>Eustigmatophyceae</taxon>
        <taxon>Eustigmatales</taxon>
        <taxon>Monodopsidaceae</taxon>
        <taxon>Microchloropsis</taxon>
        <taxon>Microchloropsis salina</taxon>
    </lineage>
</organism>
<evidence type="ECO:0000256" key="6">
    <source>
        <dbReference type="PIRSR" id="PIRSR036492-1"/>
    </source>
</evidence>
<comment type="pathway">
    <text evidence="4">Amine and polyamine biosynthesis; betaine biosynthesis via choline pathway; betaine from betaine aldehyde: step 1/1.</text>
</comment>
<dbReference type="InterPro" id="IPR016162">
    <property type="entry name" value="Ald_DH_N"/>
</dbReference>
<dbReference type="Gene3D" id="3.40.309.10">
    <property type="entry name" value="Aldehyde Dehydrogenase, Chain A, domain 2"/>
    <property type="match status" value="1"/>
</dbReference>
<dbReference type="InterPro" id="IPR015590">
    <property type="entry name" value="Aldehyde_DH_dom"/>
</dbReference>
<accession>A0A4D9D3X6</accession>
<dbReference type="PANTHER" id="PTHR43860:SF2">
    <property type="entry name" value="BETAINE ALDEHYDE DEHYDROGENASE-RELATED"/>
    <property type="match status" value="1"/>
</dbReference>
<evidence type="ECO:0000256" key="3">
    <source>
        <dbReference type="ARBA" id="ARBA00023027"/>
    </source>
</evidence>
<gene>
    <name evidence="10" type="ORF">NSK_003228</name>
</gene>
<evidence type="ECO:0000256" key="4">
    <source>
        <dbReference type="ARBA" id="ARBA00037921"/>
    </source>
</evidence>
<dbReference type="OrthoDB" id="310895at2759"/>
<sequence length="502" mass="54296">MSSANLVDINNLQLKLYIGGKFVEAPLRLPVVDPATEEVIAHAPAASESHINQAVEAARAVFPYWSTLDGASRAKHLDAIAEAVKRLKPQLAELESRDSGKPLAEAMWDMDDVSGTFTYYAGLARELDGKQYEAVTDLPPGGDFTASLRYEAVGVVAAIVPWNYPLLMATWKLAPALAAGCSIVLKPSEVTPLTALQFALIVEEVGLPAGVINILTGGPETGAILSNHQDVDKITFTGSVPTGVKIMTAAAKGIKNVTLELGGKSPAIVFDTCDLARTVEWVMFGCFWTNGQICSATSRLLVQETIYDKFVAKLVEETNKIQVGNPLAEGVKMGPIVNKVQFDKVMGFLERARVEGINFAAGGDRPTDCPRGYYVRPTVLTGMQPTAEVWSTEIFGPVLSVMAFSTEDEAIRMANDTEYGLAGAVFSGVEAQLKRVTEQLRCGCVWRNCSQPCFSQLPWGGWKRSGIGRDLGREGFKAYLETKQIVTHVTENALGWYNVAKL</sequence>
<comment type="similarity">
    <text evidence="1 5 8">Belongs to the aldehyde dehydrogenase family.</text>
</comment>
<dbReference type="PIRSF" id="PIRSF036492">
    <property type="entry name" value="ALDH"/>
    <property type="match status" value="1"/>
</dbReference>
<keyword evidence="2 5" id="KW-0560">Oxidoreductase</keyword>
<dbReference type="PROSITE" id="PS00687">
    <property type="entry name" value="ALDEHYDE_DEHYDR_GLU"/>
    <property type="match status" value="1"/>
</dbReference>
<feature type="active site" evidence="6">
    <location>
        <position position="294"/>
    </location>
</feature>
<dbReference type="InterPro" id="IPR029510">
    <property type="entry name" value="Ald_DH_CS_GLU"/>
</dbReference>
<dbReference type="GO" id="GO:0006081">
    <property type="term" value="P:aldehyde metabolic process"/>
    <property type="evidence" value="ECO:0007669"/>
    <property type="project" value="InterPro"/>
</dbReference>
<dbReference type="SUPFAM" id="SSF53720">
    <property type="entry name" value="ALDH-like"/>
    <property type="match status" value="1"/>
</dbReference>
<proteinExistence type="inferred from homology"/>
<evidence type="ECO:0000256" key="7">
    <source>
        <dbReference type="PROSITE-ProRule" id="PRU10007"/>
    </source>
</evidence>
<keyword evidence="11" id="KW-1185">Reference proteome</keyword>
<evidence type="ECO:0000313" key="11">
    <source>
        <dbReference type="Proteomes" id="UP000355283"/>
    </source>
</evidence>
<reference evidence="10 11" key="1">
    <citation type="submission" date="2019-01" db="EMBL/GenBank/DDBJ databases">
        <title>Nuclear Genome Assembly of the Microalgal Biofuel strain Nannochloropsis salina CCMP1776.</title>
        <authorList>
            <person name="Hovde B."/>
        </authorList>
    </citation>
    <scope>NUCLEOTIDE SEQUENCE [LARGE SCALE GENOMIC DNA]</scope>
    <source>
        <strain evidence="10 11">CCMP1776</strain>
    </source>
</reference>
<dbReference type="FunFam" id="3.40.605.10:FF:000007">
    <property type="entry name" value="NAD/NADP-dependent betaine aldehyde dehydrogenase"/>
    <property type="match status" value="1"/>
</dbReference>
<keyword evidence="3" id="KW-0520">NAD</keyword>
<dbReference type="AlphaFoldDB" id="A0A4D9D3X6"/>
<dbReference type="EMBL" id="SDOX01000011">
    <property type="protein sequence ID" value="TFJ85724.1"/>
    <property type="molecule type" value="Genomic_DNA"/>
</dbReference>
<evidence type="ECO:0000256" key="8">
    <source>
        <dbReference type="RuleBase" id="RU003345"/>
    </source>
</evidence>